<dbReference type="KEGG" id="ache:ACHE_21096A"/>
<dbReference type="EMBL" id="AP024417">
    <property type="protein sequence ID" value="BCR85638.1"/>
    <property type="molecule type" value="Genomic_DNA"/>
</dbReference>
<evidence type="ECO:0000256" key="7">
    <source>
        <dbReference type="ARBA" id="ARBA00023163"/>
    </source>
</evidence>
<evidence type="ECO:0000256" key="9">
    <source>
        <dbReference type="PROSITE-ProRule" id="PRU00042"/>
    </source>
</evidence>
<feature type="compositionally biased region" description="Low complexity" evidence="10">
    <location>
        <begin position="393"/>
        <end position="407"/>
    </location>
</feature>
<keyword evidence="13" id="KW-1185">Reference proteome</keyword>
<dbReference type="PANTHER" id="PTHR47772">
    <property type="entry name" value="ZINC FINGER PROTEIN 200"/>
    <property type="match status" value="1"/>
</dbReference>
<feature type="compositionally biased region" description="Basic and acidic residues" evidence="10">
    <location>
        <begin position="220"/>
        <end position="230"/>
    </location>
</feature>
<dbReference type="RefSeq" id="XP_043134160.1">
    <property type="nucleotide sequence ID" value="XM_043285471.1"/>
</dbReference>
<evidence type="ECO:0000259" key="11">
    <source>
        <dbReference type="PROSITE" id="PS50157"/>
    </source>
</evidence>
<dbReference type="PANTHER" id="PTHR47772:SF13">
    <property type="entry name" value="GASTRULA ZINC FINGER PROTEIN XLCGF49.1-LIKE-RELATED"/>
    <property type="match status" value="1"/>
</dbReference>
<evidence type="ECO:0000256" key="1">
    <source>
        <dbReference type="ARBA" id="ARBA00004123"/>
    </source>
</evidence>
<reference evidence="12" key="2">
    <citation type="submission" date="2021-02" db="EMBL/GenBank/DDBJ databases">
        <title>Aspergillus chevalieri M1 genome sequence.</title>
        <authorList>
            <person name="Kadooka C."/>
            <person name="Mori K."/>
            <person name="Futagami T."/>
        </authorList>
    </citation>
    <scope>NUCLEOTIDE SEQUENCE</scope>
    <source>
        <strain evidence="12">M1</strain>
    </source>
</reference>
<organism evidence="12 13">
    <name type="scientific">Aspergillus chevalieri</name>
    <name type="common">Eurotium chevalieri</name>
    <dbReference type="NCBI Taxonomy" id="182096"/>
    <lineage>
        <taxon>Eukaryota</taxon>
        <taxon>Fungi</taxon>
        <taxon>Dikarya</taxon>
        <taxon>Ascomycota</taxon>
        <taxon>Pezizomycotina</taxon>
        <taxon>Eurotiomycetes</taxon>
        <taxon>Eurotiomycetidae</taxon>
        <taxon>Eurotiales</taxon>
        <taxon>Aspergillaceae</taxon>
        <taxon>Aspergillus</taxon>
        <taxon>Aspergillus subgen. Aspergillus</taxon>
    </lineage>
</organism>
<dbReference type="SMART" id="SM00355">
    <property type="entry name" value="ZnF_C2H2"/>
    <property type="match status" value="2"/>
</dbReference>
<dbReference type="FunFam" id="3.30.160.60:FF:001649">
    <property type="entry name" value="C2H2 transcription factor Swi5"/>
    <property type="match status" value="1"/>
</dbReference>
<dbReference type="PROSITE" id="PS50157">
    <property type="entry name" value="ZINC_FINGER_C2H2_2"/>
    <property type="match status" value="2"/>
</dbReference>
<feature type="compositionally biased region" description="Low complexity" evidence="10">
    <location>
        <begin position="576"/>
        <end position="590"/>
    </location>
</feature>
<evidence type="ECO:0000256" key="2">
    <source>
        <dbReference type="ARBA" id="ARBA00022723"/>
    </source>
</evidence>
<feature type="compositionally biased region" description="Polar residues" evidence="10">
    <location>
        <begin position="202"/>
        <end position="212"/>
    </location>
</feature>
<evidence type="ECO:0000256" key="10">
    <source>
        <dbReference type="SAM" id="MobiDB-lite"/>
    </source>
</evidence>
<dbReference type="InterPro" id="IPR013087">
    <property type="entry name" value="Znf_C2H2_type"/>
</dbReference>
<accession>A0A7R7ZKP8</accession>
<keyword evidence="4 9" id="KW-0863">Zinc-finger</keyword>
<dbReference type="PROSITE" id="PS00028">
    <property type="entry name" value="ZINC_FINGER_C2H2_1"/>
    <property type="match status" value="2"/>
</dbReference>
<keyword evidence="7" id="KW-0804">Transcription</keyword>
<feature type="region of interest" description="Disordered" evidence="10">
    <location>
        <begin position="202"/>
        <end position="230"/>
    </location>
</feature>
<dbReference type="SUPFAM" id="SSF57667">
    <property type="entry name" value="beta-beta-alpha zinc fingers"/>
    <property type="match status" value="1"/>
</dbReference>
<dbReference type="InterPro" id="IPR036236">
    <property type="entry name" value="Znf_C2H2_sf"/>
</dbReference>
<evidence type="ECO:0000256" key="5">
    <source>
        <dbReference type="ARBA" id="ARBA00022833"/>
    </source>
</evidence>
<dbReference type="Gene3D" id="3.30.160.60">
    <property type="entry name" value="Classic Zinc Finger"/>
    <property type="match status" value="3"/>
</dbReference>
<feature type="region of interest" description="Disordered" evidence="10">
    <location>
        <begin position="296"/>
        <end position="411"/>
    </location>
</feature>
<evidence type="ECO:0000256" key="8">
    <source>
        <dbReference type="ARBA" id="ARBA00023242"/>
    </source>
</evidence>
<keyword evidence="6" id="KW-0805">Transcription regulation</keyword>
<dbReference type="FunFam" id="3.30.160.60:FF:001315">
    <property type="entry name" value="C2H2 transcription factor Swi5"/>
    <property type="match status" value="1"/>
</dbReference>
<gene>
    <name evidence="12" type="primary">ACE2</name>
    <name evidence="12" type="ORF">ACHE_21096A</name>
</gene>
<sequence>MLSNSHGGHLQERQRQHRRQISTPTALEAAKVSSLPAPALQRLNAHRRGQSLDTRAFHMQQRAQAMQDGKFSFTNQGTVQQQPQQPHNVLREVQQQGLARQRHQMYTPNSTSVPLMPDCHTFSQGDLHMLANQDNNESHQSAWIEAQLNLNFNLMQQHQQLLRSQTLPGNNAQMAAWDIYPQNMLATQANVAPQDMRCLSAQSDTVPNSQRPLTPAHENNNTRKRDRTRDLPSSKLWLIQELDYLPITPATTPFKKSMGVVPYNTEVQSSPTKEQSLSVPEAVKASYMQRARSLQGVTEANSSQTFDLPSPPNTATFEVDSFDTFNGQQQDSRSEKSESQSSSRGNHVPSLSASSSFYSSPEIAPMPSSPAGENERPRKVPIYPATPSHKRMSSTATTASSTPSKPKLSPRVASIDNLNLDERVHASINQTGVTIDEIASYISGPDPEDGKWVCLHPGCERRFGRKENIKSHVQTHLGDRQFKCDHCNKCFVRGHDLKRHAKIHTGDKPYECLCGNVFARHDALTRHRQRGMCIGGYKGIVRKNTKRGRPKKHRPEMEERQDKASRTRVRVAEKTSSSSSVSGSSDFSRSTPPSEVFENMSLRGSSPINIGPMFHTPNYSALPPEAFTFTPPASPGCSTGNKPSPHCHPRSLTPCTEDEMLPSKQPMQNIDKGPSLPFIAEAESCPYPDVSNSSNDNNLSSPHTAPTLADSTHESDLDIFINQDATTNGFDSNFPPLTDSSIAAFPDYVNTAPLDGPDMDIFRGKTLTTGPSMDDEFFSFQFQVNAQPSEYFMA</sequence>
<feature type="region of interest" description="Disordered" evidence="10">
    <location>
        <begin position="543"/>
        <end position="603"/>
    </location>
</feature>
<feature type="compositionally biased region" description="Basic and acidic residues" evidence="10">
    <location>
        <begin position="555"/>
        <end position="573"/>
    </location>
</feature>
<dbReference type="Pfam" id="PF00096">
    <property type="entry name" value="zf-C2H2"/>
    <property type="match status" value="1"/>
</dbReference>
<dbReference type="InterPro" id="IPR050636">
    <property type="entry name" value="C2H2-ZF_domain-containing"/>
</dbReference>
<feature type="region of interest" description="Disordered" evidence="10">
    <location>
        <begin position="1"/>
        <end position="21"/>
    </location>
</feature>
<feature type="compositionally biased region" description="Low complexity" evidence="10">
    <location>
        <begin position="339"/>
        <end position="360"/>
    </location>
</feature>
<feature type="compositionally biased region" description="Polar residues" evidence="10">
    <location>
        <begin position="296"/>
        <end position="307"/>
    </location>
</feature>
<name>A0A7R7ZKP8_ASPCH</name>
<keyword evidence="8" id="KW-0539">Nucleus</keyword>
<reference evidence="12" key="1">
    <citation type="submission" date="2021-01" db="EMBL/GenBank/DDBJ databases">
        <authorList>
            <consortium name="Aspergillus chevalieri M1 genome sequencing consortium"/>
            <person name="Kazuki M."/>
            <person name="Futagami T."/>
        </authorList>
    </citation>
    <scope>NUCLEOTIDE SEQUENCE</scope>
    <source>
        <strain evidence="12">M1</strain>
    </source>
</reference>
<dbReference type="Proteomes" id="UP000637239">
    <property type="component" value="Chromosome 2"/>
</dbReference>
<evidence type="ECO:0000256" key="6">
    <source>
        <dbReference type="ARBA" id="ARBA00023015"/>
    </source>
</evidence>
<feature type="region of interest" description="Disordered" evidence="10">
    <location>
        <begin position="684"/>
        <end position="710"/>
    </location>
</feature>
<dbReference type="GO" id="GO:0008270">
    <property type="term" value="F:zinc ion binding"/>
    <property type="evidence" value="ECO:0007669"/>
    <property type="project" value="UniProtKB-KW"/>
</dbReference>
<evidence type="ECO:0000256" key="4">
    <source>
        <dbReference type="ARBA" id="ARBA00022771"/>
    </source>
</evidence>
<feature type="compositionally biased region" description="Basic residues" evidence="10">
    <location>
        <begin position="543"/>
        <end position="554"/>
    </location>
</feature>
<feature type="compositionally biased region" description="Low complexity" evidence="10">
    <location>
        <begin position="691"/>
        <end position="701"/>
    </location>
</feature>
<keyword evidence="2" id="KW-0479">Metal-binding</keyword>
<evidence type="ECO:0000313" key="12">
    <source>
        <dbReference type="EMBL" id="BCR85638.1"/>
    </source>
</evidence>
<evidence type="ECO:0000313" key="13">
    <source>
        <dbReference type="Proteomes" id="UP000637239"/>
    </source>
</evidence>
<dbReference type="GeneID" id="66979997"/>
<evidence type="ECO:0000256" key="3">
    <source>
        <dbReference type="ARBA" id="ARBA00022737"/>
    </source>
</evidence>
<dbReference type="GO" id="GO:0005634">
    <property type="term" value="C:nucleus"/>
    <property type="evidence" value="ECO:0007669"/>
    <property type="project" value="UniProtKB-SubCell"/>
</dbReference>
<feature type="domain" description="C2H2-type" evidence="11">
    <location>
        <begin position="452"/>
        <end position="481"/>
    </location>
</feature>
<dbReference type="FunFam" id="3.30.160.60:FF:000504">
    <property type="entry name" value="C2H2 transcription factor swi5"/>
    <property type="match status" value="1"/>
</dbReference>
<keyword evidence="5" id="KW-0862">Zinc</keyword>
<proteinExistence type="predicted"/>
<feature type="domain" description="C2H2-type" evidence="11">
    <location>
        <begin position="482"/>
        <end position="509"/>
    </location>
</feature>
<protein>
    <submittedName>
        <fullName evidence="12">Metallothionein expression activator</fullName>
    </submittedName>
</protein>
<keyword evidence="3" id="KW-0677">Repeat</keyword>
<comment type="subcellular location">
    <subcellularLocation>
        <location evidence="1">Nucleus</location>
    </subcellularLocation>
</comment>
<dbReference type="AlphaFoldDB" id="A0A7R7ZKP8"/>